<dbReference type="Gene3D" id="3.40.1580.10">
    <property type="entry name" value="SMI1/KNR4-like"/>
    <property type="match status" value="1"/>
</dbReference>
<reference evidence="1" key="2">
    <citation type="submission" date="2020-09" db="EMBL/GenBank/DDBJ databases">
        <authorList>
            <person name="Sun Q."/>
            <person name="Zhou Y."/>
        </authorList>
    </citation>
    <scope>NUCLEOTIDE SEQUENCE</scope>
    <source>
        <strain evidence="1">CGMCC 1.15178</strain>
    </source>
</reference>
<evidence type="ECO:0000313" key="2">
    <source>
        <dbReference type="Proteomes" id="UP000612456"/>
    </source>
</evidence>
<reference evidence="1" key="1">
    <citation type="journal article" date="2014" name="Int. J. Syst. Evol. Microbiol.">
        <title>Complete genome sequence of Corynebacterium casei LMG S-19264T (=DSM 44701T), isolated from a smear-ripened cheese.</title>
        <authorList>
            <consortium name="US DOE Joint Genome Institute (JGI-PGF)"/>
            <person name="Walter F."/>
            <person name="Albersmeier A."/>
            <person name="Kalinowski J."/>
            <person name="Ruckert C."/>
        </authorList>
    </citation>
    <scope>NUCLEOTIDE SEQUENCE</scope>
    <source>
        <strain evidence="1">CGMCC 1.15178</strain>
    </source>
</reference>
<evidence type="ECO:0000313" key="1">
    <source>
        <dbReference type="EMBL" id="GGD53601.1"/>
    </source>
</evidence>
<comment type="caution">
    <text evidence="1">The sequence shown here is derived from an EMBL/GenBank/DDBJ whole genome shotgun (WGS) entry which is preliminary data.</text>
</comment>
<protein>
    <recommendedName>
        <fullName evidence="3">Knr4/Smi1-like domain-containing protein</fullName>
    </recommendedName>
</protein>
<dbReference type="RefSeq" id="WP_188989490.1">
    <property type="nucleotide sequence ID" value="NZ_BMHP01000001.1"/>
</dbReference>
<name>A0A916YND3_9BACL</name>
<organism evidence="1 2">
    <name type="scientific">Paenibacillus nasutitermitis</name>
    <dbReference type="NCBI Taxonomy" id="1652958"/>
    <lineage>
        <taxon>Bacteria</taxon>
        <taxon>Bacillati</taxon>
        <taxon>Bacillota</taxon>
        <taxon>Bacilli</taxon>
        <taxon>Bacillales</taxon>
        <taxon>Paenibacillaceae</taxon>
        <taxon>Paenibacillus</taxon>
    </lineage>
</organism>
<keyword evidence="2" id="KW-1185">Reference proteome</keyword>
<dbReference type="EMBL" id="BMHP01000001">
    <property type="protein sequence ID" value="GGD53601.1"/>
    <property type="molecule type" value="Genomic_DNA"/>
</dbReference>
<dbReference type="AlphaFoldDB" id="A0A916YND3"/>
<gene>
    <name evidence="1" type="ORF">GCM10010911_08940</name>
</gene>
<dbReference type="Proteomes" id="UP000612456">
    <property type="component" value="Unassembled WGS sequence"/>
</dbReference>
<dbReference type="SUPFAM" id="SSF160631">
    <property type="entry name" value="SMI1/KNR4-like"/>
    <property type="match status" value="1"/>
</dbReference>
<sequence length="238" mass="27808">MYIVSENRLPVPATELKRFQSKHNIKLPMSYCRFLSEYGQGTYRGVMNIVQPDVQILVPFAEHELWDHEGDSPLTQSQIAECVAIGTSIDGDFIAVHRNVEGLLWLPRHGTDISVKQVDKASWAEVLDGILEEEYTANNSETGYFEPWNNERKHVFLKFNEYGKSMKELARLFREEFEMDFQFENEYTCQLFLARLHGYVRFNYAYNTEIAVIYEPAGAELYGQVIRFLERHQCMILK</sequence>
<dbReference type="InterPro" id="IPR037883">
    <property type="entry name" value="Knr4/Smi1-like_sf"/>
</dbReference>
<proteinExistence type="predicted"/>
<accession>A0A916YND3</accession>
<evidence type="ECO:0008006" key="3">
    <source>
        <dbReference type="Google" id="ProtNLM"/>
    </source>
</evidence>